<evidence type="ECO:0000256" key="1">
    <source>
        <dbReference type="SAM" id="MobiDB-lite"/>
    </source>
</evidence>
<dbReference type="Gene3D" id="2.130.10.10">
    <property type="entry name" value="YVTN repeat-like/Quinoprotein amine dehydrogenase"/>
    <property type="match status" value="1"/>
</dbReference>
<feature type="region of interest" description="Disordered" evidence="1">
    <location>
        <begin position="1161"/>
        <end position="1200"/>
    </location>
</feature>
<feature type="region of interest" description="Disordered" evidence="1">
    <location>
        <begin position="270"/>
        <end position="305"/>
    </location>
</feature>
<feature type="compositionally biased region" description="Pro residues" evidence="1">
    <location>
        <begin position="946"/>
        <end position="956"/>
    </location>
</feature>
<sequence length="1519" mass="160860">MESPHLYFFRFDIPLPPDGSPWTCIGANGDLTVIGGQRGALLIGRSQTAAGPFELCGRVDLPTDAAVAKAALSSDGEALAVGTADGQVLVVLHPCDPSSWQLVQPIHYTMSGQDGGDGTTTTTTRLHHITAMCWSRDHCRLYVGDDRGVVVEIALAHIMTLSSRRRSDAALCAAQLLVNGECGGVTGLDVAPTSADPSLDGLDAFFAQEDGTAHSDDAPAVASAASGGFASCSAGQASRAPLLVSGESRNGVYQWEGGVGLTHIGSKPHQGQHAACWRTPRQQHPPHAPTHTEDADGSSPKTAHSILSARPGGRLWVADSHGLVLTTLRFTHPTAPPPSLHLLQSVSSSRLVSFAPLSPSVLLCNVDRIAVEHEWTAAGSAVDAKYDARWHVLWMLAADGTLSLIAMRESRAALVGALVEGVTQAFGSVVSSPASSPSVGGREPTGEGLKSGGGTVRLAEWAKEVIGRVVDEVASEAFRDECGLPTDKTAMTDGSRDRLLSTIEMLVPVLRLLTSPDRPPSLPSVESLPQSSALLTTLRTWETLLHASDPTFTLPAPLTNFPRAAMADDRGGEADDADGGVPSCVVFESRWACVAEAGQLPGNKPDIYRQVFEEGLVDVLAKGQVGPPTSFPFVTSRLHQPYPAAPSDPFMSSMLTKRARNASPPSHALPRRKKPRHGPKEKPAVAPVSPPVGEVAAPSLAPPPICPPPLLRCDQPLSVDLASSHQTLSALAKWLLDAKTFWSSAGYREALEALHVMVASPSVKIEADTLVEQTKEGSREISRGADQSSGLTIAWTLASHLRSAIQERGGEVRRYLTMVGRGGGVGGEEMAHDLGEPSEGWKPDEGGPPEDGERLQGTDASHGVSLPDWSEAASKHWVTFLSDPEAAVEHAGDFFVSTLSTKYMRPSSLDSSDTAKHASSDRHDTDTSTTIQTDDPSPSDPQHDPITPPSSRPLMPPNNTQTHHHRQLSMPDTRVARACVWVTYAAASLVEAMGLLRCKQWPTMELLPRTADVALPTATTAAAEGNETSLLERICHTASPRELLQLIESKWDQATACRFSDAFFPAVAPHDGRTVVLRDPSRSKDVQVARKGADEVECARGRAAIAVNGMGWGEAARRLLVVGRHSEASRQEIYNTYSHYGAHGTDLATLHCLLQQDFANPPPLVAPQSNSPAAPSQSPSPDETQSDEKQADGNGAGGAVSAGDGVCGPVELAVRSYPAVVPWNVCLWTIGGGSRSHSAPMFPCASSITLRTSHAVGQLALASSSSLGCPSPPRPSFIQVPEQAIRNLASYLVRMLPLLWAHDDRSLAHQLTEWICRLALALAVPAIGPAEVQLHQHSCMGDVAVLRGAGGMDVCESEPEGGVLGFHIRSGLVELLLGEAEGIHGFVRLGYACGVVPELTKGGLPSSLLPFLLAALRSTPCASLTPSLLDATLTGIKHMLPTVPRLELADRLLQLASGDGGRRPRRSAYAVVGRRLLLDCVGGEERSCVLGRLVKGGWVDQLPLTVGMEIAVGMWEQTD</sequence>
<feature type="region of interest" description="Disordered" evidence="1">
    <location>
        <begin position="431"/>
        <end position="453"/>
    </location>
</feature>
<dbReference type="SUPFAM" id="SSF69322">
    <property type="entry name" value="Tricorn protease domain 2"/>
    <property type="match status" value="1"/>
</dbReference>
<feature type="compositionally biased region" description="Low complexity" evidence="1">
    <location>
        <begin position="927"/>
        <end position="936"/>
    </location>
</feature>
<protein>
    <submittedName>
        <fullName evidence="2">Uncharacterized protein</fullName>
    </submittedName>
</protein>
<feature type="compositionally biased region" description="Basic and acidic residues" evidence="1">
    <location>
        <begin position="913"/>
        <end position="926"/>
    </location>
</feature>
<feature type="region of interest" description="Disordered" evidence="1">
    <location>
        <begin position="657"/>
        <end position="691"/>
    </location>
</feature>
<dbReference type="SUPFAM" id="SSF50978">
    <property type="entry name" value="WD40 repeat-like"/>
    <property type="match status" value="1"/>
</dbReference>
<feature type="compositionally biased region" description="Low complexity" evidence="1">
    <location>
        <begin position="1166"/>
        <end position="1181"/>
    </location>
</feature>
<accession>A0A0G4G9Q7</accession>
<keyword evidence="3" id="KW-1185">Reference proteome</keyword>
<dbReference type="Proteomes" id="UP000041254">
    <property type="component" value="Unassembled WGS sequence"/>
</dbReference>
<dbReference type="InterPro" id="IPR036322">
    <property type="entry name" value="WD40_repeat_dom_sf"/>
</dbReference>
<feature type="region of interest" description="Disordered" evidence="1">
    <location>
        <begin position="905"/>
        <end position="969"/>
    </location>
</feature>
<name>A0A0G4G9Q7_VITBC</name>
<gene>
    <name evidence="2" type="ORF">Vbra_9801</name>
</gene>
<evidence type="ECO:0000313" key="3">
    <source>
        <dbReference type="Proteomes" id="UP000041254"/>
    </source>
</evidence>
<dbReference type="PANTHER" id="PTHR23287">
    <property type="entry name" value="RUBY-EYE2-LIKE PROTEIN"/>
    <property type="match status" value="1"/>
</dbReference>
<feature type="region of interest" description="Disordered" evidence="1">
    <location>
        <begin position="824"/>
        <end position="866"/>
    </location>
</feature>
<feature type="compositionally biased region" description="Basic and acidic residues" evidence="1">
    <location>
        <begin position="829"/>
        <end position="856"/>
    </location>
</feature>
<dbReference type="EMBL" id="CDMY01000603">
    <property type="protein sequence ID" value="CEM25752.1"/>
    <property type="molecule type" value="Genomic_DNA"/>
</dbReference>
<reference evidence="2 3" key="1">
    <citation type="submission" date="2014-11" db="EMBL/GenBank/DDBJ databases">
        <authorList>
            <person name="Zhu J."/>
            <person name="Qi W."/>
            <person name="Song R."/>
        </authorList>
    </citation>
    <scope>NUCLEOTIDE SEQUENCE [LARGE SCALE GENOMIC DNA]</scope>
</reference>
<evidence type="ECO:0000313" key="2">
    <source>
        <dbReference type="EMBL" id="CEM25752.1"/>
    </source>
</evidence>
<organism evidence="2 3">
    <name type="scientific">Vitrella brassicaformis (strain CCMP3155)</name>
    <dbReference type="NCBI Taxonomy" id="1169540"/>
    <lineage>
        <taxon>Eukaryota</taxon>
        <taxon>Sar</taxon>
        <taxon>Alveolata</taxon>
        <taxon>Colpodellida</taxon>
        <taxon>Vitrellaceae</taxon>
        <taxon>Vitrella</taxon>
    </lineage>
</organism>
<dbReference type="VEuPathDB" id="CryptoDB:Vbra_9801"/>
<feature type="compositionally biased region" description="Low complexity" evidence="1">
    <location>
        <begin position="431"/>
        <end position="441"/>
    </location>
</feature>
<proteinExistence type="predicted"/>
<dbReference type="InterPro" id="IPR015943">
    <property type="entry name" value="WD40/YVTN_repeat-like_dom_sf"/>
</dbReference>
<dbReference type="PANTHER" id="PTHR23287:SF16">
    <property type="entry name" value="TECTONIN BETA-PROPELLER REPEAT-CONTAINING PROTEIN 2"/>
    <property type="match status" value="1"/>
</dbReference>
<dbReference type="InParanoid" id="A0A0G4G9Q7"/>